<protein>
    <submittedName>
        <fullName evidence="4">Alcohol dehydrogenase class IV</fullName>
    </submittedName>
</protein>
<feature type="domain" description="Alcohol dehydrogenase iron-type/glycerol dehydrogenase GldA" evidence="2">
    <location>
        <begin position="8"/>
        <end position="175"/>
    </location>
</feature>
<name>A0A4R1RU11_HYDET</name>
<proteinExistence type="predicted"/>
<keyword evidence="5" id="KW-1185">Reference proteome</keyword>
<comment type="caution">
    <text evidence="4">The sequence shown here is derived from an EMBL/GenBank/DDBJ whole genome shotgun (WGS) entry which is preliminary data.</text>
</comment>
<gene>
    <name evidence="4" type="ORF">EDC14_101034</name>
</gene>
<accession>A0A4R1RU11</accession>
<dbReference type="Gene3D" id="3.40.50.1970">
    <property type="match status" value="1"/>
</dbReference>
<reference evidence="4 5" key="1">
    <citation type="submission" date="2019-03" db="EMBL/GenBank/DDBJ databases">
        <title>Genomic Encyclopedia of Type Strains, Phase IV (KMG-IV): sequencing the most valuable type-strain genomes for metagenomic binning, comparative biology and taxonomic classification.</title>
        <authorList>
            <person name="Goeker M."/>
        </authorList>
    </citation>
    <scope>NUCLEOTIDE SEQUENCE [LARGE SCALE GENOMIC DNA]</scope>
    <source>
        <strain evidence="4 5">LX-B</strain>
    </source>
</reference>
<evidence type="ECO:0000259" key="3">
    <source>
        <dbReference type="Pfam" id="PF25137"/>
    </source>
</evidence>
<dbReference type="GO" id="GO:0004022">
    <property type="term" value="F:alcohol dehydrogenase (NAD+) activity"/>
    <property type="evidence" value="ECO:0007669"/>
    <property type="project" value="TreeGrafter"/>
</dbReference>
<evidence type="ECO:0000259" key="2">
    <source>
        <dbReference type="Pfam" id="PF00465"/>
    </source>
</evidence>
<dbReference type="InterPro" id="IPR039697">
    <property type="entry name" value="Alcohol_dehydrogenase_Fe"/>
</dbReference>
<evidence type="ECO:0000313" key="4">
    <source>
        <dbReference type="EMBL" id="TCL70045.1"/>
    </source>
</evidence>
<dbReference type="PANTHER" id="PTHR11496:SF104">
    <property type="entry name" value="3-DEOXY-ALPHA-D-MANNO-OCTULOSONATE 8-OXIDASE"/>
    <property type="match status" value="1"/>
</dbReference>
<sequence length="383" mass="40042">MDFEYHLPVRLIFGRAKLERLGEIAAGYGRKALLVTGKHSARATGLLDRSLALLEGTGLATVVFDRVEPNPLTTTVHAGAELARAEACDVVIGLGGGSALDTAKGIAFAAVNPGDISEYIFGKPGAGALPIVAVTTTAGTGSEGDSLAVFTNPATKDKKSLKSPFIYPKASIIDPELLTTLSPALIAATGIDVLCHAMEGFIGRRSQPISDAMALQAIALIGRNLPAVYEDPGDVAAWEKVALANTLGGMVIDCAGVALLHGLEHPVSGLLDVTHGQGLAAMLIPFMEFSLEAAAGKFKAIAAALGEDTAGRTDAAAAALSVDAVRRLLERLRLTPRLRDLGVTWEQVEWLSENSLRTMAYALGNNPRAAGREEIKALYLKCL</sequence>
<dbReference type="Pfam" id="PF25137">
    <property type="entry name" value="ADH_Fe_C"/>
    <property type="match status" value="1"/>
</dbReference>
<dbReference type="Proteomes" id="UP000295008">
    <property type="component" value="Unassembled WGS sequence"/>
</dbReference>
<evidence type="ECO:0000313" key="5">
    <source>
        <dbReference type="Proteomes" id="UP000295008"/>
    </source>
</evidence>
<dbReference type="PANTHER" id="PTHR11496">
    <property type="entry name" value="ALCOHOL DEHYDROGENASE"/>
    <property type="match status" value="1"/>
</dbReference>
<dbReference type="EMBL" id="SLUN01000010">
    <property type="protein sequence ID" value="TCL70045.1"/>
    <property type="molecule type" value="Genomic_DNA"/>
</dbReference>
<dbReference type="OrthoDB" id="9804734at2"/>
<feature type="domain" description="Fe-containing alcohol dehydrogenase-like C-terminal" evidence="3">
    <location>
        <begin position="187"/>
        <end position="381"/>
    </location>
</feature>
<dbReference type="GO" id="GO:0046872">
    <property type="term" value="F:metal ion binding"/>
    <property type="evidence" value="ECO:0007669"/>
    <property type="project" value="InterPro"/>
</dbReference>
<dbReference type="CDD" id="cd08185">
    <property type="entry name" value="Fe-ADH-like"/>
    <property type="match status" value="1"/>
</dbReference>
<organism evidence="4 5">
    <name type="scientific">Hydrogenispora ethanolica</name>
    <dbReference type="NCBI Taxonomy" id="1082276"/>
    <lineage>
        <taxon>Bacteria</taxon>
        <taxon>Bacillati</taxon>
        <taxon>Bacillota</taxon>
        <taxon>Hydrogenispora</taxon>
    </lineage>
</organism>
<dbReference type="InterPro" id="IPR056798">
    <property type="entry name" value="ADH_Fe_C"/>
</dbReference>
<dbReference type="AlphaFoldDB" id="A0A4R1RU11"/>
<dbReference type="Gene3D" id="1.20.1090.10">
    <property type="entry name" value="Dehydroquinate synthase-like - alpha domain"/>
    <property type="match status" value="1"/>
</dbReference>
<dbReference type="Pfam" id="PF00465">
    <property type="entry name" value="Fe-ADH"/>
    <property type="match status" value="1"/>
</dbReference>
<keyword evidence="1" id="KW-0560">Oxidoreductase</keyword>
<evidence type="ECO:0000256" key="1">
    <source>
        <dbReference type="ARBA" id="ARBA00023002"/>
    </source>
</evidence>
<dbReference type="SUPFAM" id="SSF56796">
    <property type="entry name" value="Dehydroquinate synthase-like"/>
    <property type="match status" value="1"/>
</dbReference>
<dbReference type="InterPro" id="IPR001670">
    <property type="entry name" value="ADH_Fe/GldA"/>
</dbReference>
<dbReference type="FunFam" id="3.40.50.1970:FF:000003">
    <property type="entry name" value="Alcohol dehydrogenase, iron-containing"/>
    <property type="match status" value="1"/>
</dbReference>
<dbReference type="RefSeq" id="WP_132014135.1">
    <property type="nucleotide sequence ID" value="NZ_SLUN01000010.1"/>
</dbReference>